<feature type="region of interest" description="Disordered" evidence="2">
    <location>
        <begin position="1"/>
        <end position="31"/>
    </location>
</feature>
<dbReference type="SUPFAM" id="SSF46955">
    <property type="entry name" value="Putative DNA-binding domain"/>
    <property type="match status" value="1"/>
</dbReference>
<dbReference type="InterPro" id="IPR047057">
    <property type="entry name" value="MerR_fam"/>
</dbReference>
<feature type="compositionally biased region" description="Low complexity" evidence="2">
    <location>
        <begin position="1"/>
        <end position="15"/>
    </location>
</feature>
<dbReference type="Pfam" id="PF13411">
    <property type="entry name" value="MerR_1"/>
    <property type="match status" value="1"/>
</dbReference>
<evidence type="ECO:0000259" key="3">
    <source>
        <dbReference type="PROSITE" id="PS50937"/>
    </source>
</evidence>
<dbReference type="GO" id="GO:0003677">
    <property type="term" value="F:DNA binding"/>
    <property type="evidence" value="ECO:0007669"/>
    <property type="project" value="UniProtKB-KW"/>
</dbReference>
<reference evidence="4 5" key="1">
    <citation type="submission" date="2020-02" db="EMBL/GenBank/DDBJ databases">
        <title>Whole-genome analyses of novel actinobacteria.</title>
        <authorList>
            <person name="Sahin N."/>
            <person name="Tokatli A."/>
        </authorList>
    </citation>
    <scope>NUCLEOTIDE SEQUENCE [LARGE SCALE GENOMIC DNA]</scope>
    <source>
        <strain evidence="4 5">YC504</strain>
    </source>
</reference>
<evidence type="ECO:0000256" key="2">
    <source>
        <dbReference type="SAM" id="MobiDB-lite"/>
    </source>
</evidence>
<dbReference type="GO" id="GO:0003700">
    <property type="term" value="F:DNA-binding transcription factor activity"/>
    <property type="evidence" value="ECO:0007669"/>
    <property type="project" value="InterPro"/>
</dbReference>
<dbReference type="CDD" id="cd01109">
    <property type="entry name" value="HTH_YyaN"/>
    <property type="match status" value="1"/>
</dbReference>
<evidence type="ECO:0000313" key="4">
    <source>
        <dbReference type="EMBL" id="NGO78514.1"/>
    </source>
</evidence>
<dbReference type="InterPro" id="IPR000551">
    <property type="entry name" value="MerR-type_HTH_dom"/>
</dbReference>
<dbReference type="InterPro" id="IPR009061">
    <property type="entry name" value="DNA-bd_dom_put_sf"/>
</dbReference>
<evidence type="ECO:0000256" key="1">
    <source>
        <dbReference type="ARBA" id="ARBA00023125"/>
    </source>
</evidence>
<protein>
    <submittedName>
        <fullName evidence="4">MerR family transcriptional regulator</fullName>
    </submittedName>
</protein>
<organism evidence="4 5">
    <name type="scientific">Streptomyces mesophilus</name>
    <dbReference type="NCBI Taxonomy" id="1775132"/>
    <lineage>
        <taxon>Bacteria</taxon>
        <taxon>Bacillati</taxon>
        <taxon>Actinomycetota</taxon>
        <taxon>Actinomycetes</taxon>
        <taxon>Kitasatosporales</taxon>
        <taxon>Streptomycetaceae</taxon>
        <taxon>Streptomyces</taxon>
    </lineage>
</organism>
<keyword evidence="1" id="KW-0238">DNA-binding</keyword>
<dbReference type="PRINTS" id="PR00040">
    <property type="entry name" value="HTHMERR"/>
</dbReference>
<name>A0A6G4XP84_9ACTN</name>
<dbReference type="EMBL" id="JAAKZW010000106">
    <property type="protein sequence ID" value="NGO78514.1"/>
    <property type="molecule type" value="Genomic_DNA"/>
</dbReference>
<sequence length="149" mass="16673">MTASGTGRSTSRRGGSVSGTGRGTRTITETSELTGMSAHTLRYYERIGLLDRVERGPDGRRRYRDEDLAWLAFLTRLRTTGMPIRDMQRFAQLRRQGDASAPDRLALLRRHREAVRRQIAELTDCLGALDAKVEHYEALTARDAAGRPG</sequence>
<dbReference type="PROSITE" id="PS50937">
    <property type="entry name" value="HTH_MERR_2"/>
    <property type="match status" value="1"/>
</dbReference>
<dbReference type="SMART" id="SM00422">
    <property type="entry name" value="HTH_MERR"/>
    <property type="match status" value="1"/>
</dbReference>
<gene>
    <name evidence="4" type="ORF">G6045_23075</name>
</gene>
<accession>A0A6G4XP84</accession>
<feature type="domain" description="HTH merR-type" evidence="3">
    <location>
        <begin position="26"/>
        <end position="93"/>
    </location>
</feature>
<dbReference type="AlphaFoldDB" id="A0A6G4XP84"/>
<keyword evidence="5" id="KW-1185">Reference proteome</keyword>
<dbReference type="Gene3D" id="1.10.1660.10">
    <property type="match status" value="1"/>
</dbReference>
<dbReference type="PANTHER" id="PTHR30204">
    <property type="entry name" value="REDOX-CYCLING DRUG-SENSING TRANSCRIPTIONAL ACTIVATOR SOXR"/>
    <property type="match status" value="1"/>
</dbReference>
<evidence type="ECO:0000313" key="5">
    <source>
        <dbReference type="Proteomes" id="UP000481109"/>
    </source>
</evidence>
<proteinExistence type="predicted"/>
<dbReference type="PANTHER" id="PTHR30204:SF98">
    <property type="entry name" value="HTH-TYPE TRANSCRIPTIONAL REGULATOR ADHR"/>
    <property type="match status" value="1"/>
</dbReference>
<dbReference type="RefSeq" id="WP_165333966.1">
    <property type="nucleotide sequence ID" value="NZ_JAAKZW010000106.1"/>
</dbReference>
<dbReference type="Proteomes" id="UP000481109">
    <property type="component" value="Unassembled WGS sequence"/>
</dbReference>
<comment type="caution">
    <text evidence="4">The sequence shown here is derived from an EMBL/GenBank/DDBJ whole genome shotgun (WGS) entry which is preliminary data.</text>
</comment>